<accession>A0A9P4J3U4</accession>
<dbReference type="InterPro" id="IPR013940">
    <property type="entry name" value="Spo22/ZIP4/TEX11"/>
</dbReference>
<dbReference type="PANTHER" id="PTHR40375">
    <property type="entry name" value="SPORULATION-SPECIFIC PROTEIN 22"/>
    <property type="match status" value="1"/>
</dbReference>
<organism evidence="2 3">
    <name type="scientific">Myriangium duriaei CBS 260.36</name>
    <dbReference type="NCBI Taxonomy" id="1168546"/>
    <lineage>
        <taxon>Eukaryota</taxon>
        <taxon>Fungi</taxon>
        <taxon>Dikarya</taxon>
        <taxon>Ascomycota</taxon>
        <taxon>Pezizomycotina</taxon>
        <taxon>Dothideomycetes</taxon>
        <taxon>Dothideomycetidae</taxon>
        <taxon>Myriangiales</taxon>
        <taxon>Myriangiaceae</taxon>
        <taxon>Myriangium</taxon>
    </lineage>
</organism>
<dbReference type="AlphaFoldDB" id="A0A9P4J3U4"/>
<comment type="caution">
    <text evidence="2">The sequence shown here is derived from an EMBL/GenBank/DDBJ whole genome shotgun (WGS) entry which is preliminary data.</text>
</comment>
<proteinExistence type="predicted"/>
<gene>
    <name evidence="2" type="ORF">K461DRAFT_320422</name>
</gene>
<dbReference type="PANTHER" id="PTHR40375:SF2">
    <property type="entry name" value="SPORULATION-SPECIFIC PROTEIN 22"/>
    <property type="match status" value="1"/>
</dbReference>
<keyword evidence="1" id="KW-0469">Meiosis</keyword>
<dbReference type="EMBL" id="ML996084">
    <property type="protein sequence ID" value="KAF2154269.1"/>
    <property type="molecule type" value="Genomic_DNA"/>
</dbReference>
<keyword evidence="3" id="KW-1185">Reference proteome</keyword>
<evidence type="ECO:0008006" key="4">
    <source>
        <dbReference type="Google" id="ProtNLM"/>
    </source>
</evidence>
<evidence type="ECO:0000313" key="3">
    <source>
        <dbReference type="Proteomes" id="UP000799439"/>
    </source>
</evidence>
<evidence type="ECO:0000256" key="1">
    <source>
        <dbReference type="ARBA" id="ARBA00023254"/>
    </source>
</evidence>
<name>A0A9P4J3U4_9PEZI</name>
<sequence length="942" mass="104058">MPVDKLERLRAFDPEYLLELADRVQKRLVSGLIDQPLCAQIRTAIGNLPQTISRRASPLAAAFDQRGTEIWNLATRLGHGDTGNVTIVLPLIRAFALSLLKVSFRSTGSKGMKQDQAAVRILRTSLKSAKTCINSGELDLATDLLQDSADLAAPFSDGIRPHTHPHEDPVGNTARDLVVEYWLLRATLSWKQDRLDLAESHFKCASEHGCDGYGAKTKLSELAYEIGKDILRCTSGPDCIPWFEAASKALDRIPYDEMRSEALELRLSISRDLARALILEKKDQSCSRAADLISYLENEQGPKLGVLLLKVELLCSKNPLDPTEYHKIISQMIQNAVLSQNAFKSILLHIQKLHALSAPLAHRSLELLLTARLFGSGDQSSIEKAIIMLVWTCSTQPLDSSSFALLSETMDATSNAISSSFSDEATHAALTLCWKCIEAGVQAQRSDVAEQWCRLAMHRLFSNAGDNNKSKIARKLMIVALAAGKVPVAREAFYQMSQAGQSIPSSQYLLYRVALQDGEPTLANECLANLVRHSDTDAELLYACAQEAQQHNSREYTLTALQTIMQKAGSVHLKGLTLLALIRCVVQMLLVEIETGSGDVQAHLADVSRLLVMAAALIDTADSGDGGDRAYMEMQWFAKTSYNTAVRSMARSDPDQTLPIVDACLKFTKDLIASDKEANRTQASHRLLICYYIGASACAVLARSNDHVAASEEHYNKLLKYSSGFSEAAADIAAQDLWDKDDFDIASKRSQLLRLMIEALFKLKQFDELDTVLEECAKQTSGDHLEMLADLIISIHSVMLEQRIDSQHVAKVPPVMQAIVNQSWRQEKGNLPKLARWLRCIFRMTISTSPETALRVLDQAASIAVGSGLGRESQRYPSAELEWLASTAFNQAVDRFCASDHEGCRTWAEAALNLAKAAIDSPRLFAQMQGLWMRLQSQQQIE</sequence>
<evidence type="ECO:0000313" key="2">
    <source>
        <dbReference type="EMBL" id="KAF2154269.1"/>
    </source>
</evidence>
<dbReference type="GO" id="GO:0051321">
    <property type="term" value="P:meiotic cell cycle"/>
    <property type="evidence" value="ECO:0007669"/>
    <property type="project" value="UniProtKB-KW"/>
</dbReference>
<protein>
    <recommendedName>
        <fullName evidence="4">Protein ZIP4 homolog</fullName>
    </recommendedName>
</protein>
<dbReference type="Pfam" id="PF08631">
    <property type="entry name" value="SPO22"/>
    <property type="match status" value="1"/>
</dbReference>
<dbReference type="GO" id="GO:0090173">
    <property type="term" value="P:regulation of synaptonemal complex assembly"/>
    <property type="evidence" value="ECO:0007669"/>
    <property type="project" value="InterPro"/>
</dbReference>
<dbReference type="Proteomes" id="UP000799439">
    <property type="component" value="Unassembled WGS sequence"/>
</dbReference>
<dbReference type="OrthoDB" id="65716at2759"/>
<reference evidence="2" key="1">
    <citation type="journal article" date="2020" name="Stud. Mycol.">
        <title>101 Dothideomycetes genomes: a test case for predicting lifestyles and emergence of pathogens.</title>
        <authorList>
            <person name="Haridas S."/>
            <person name="Albert R."/>
            <person name="Binder M."/>
            <person name="Bloem J."/>
            <person name="Labutti K."/>
            <person name="Salamov A."/>
            <person name="Andreopoulos B."/>
            <person name="Baker S."/>
            <person name="Barry K."/>
            <person name="Bills G."/>
            <person name="Bluhm B."/>
            <person name="Cannon C."/>
            <person name="Castanera R."/>
            <person name="Culley D."/>
            <person name="Daum C."/>
            <person name="Ezra D."/>
            <person name="Gonzalez J."/>
            <person name="Henrissat B."/>
            <person name="Kuo A."/>
            <person name="Liang C."/>
            <person name="Lipzen A."/>
            <person name="Lutzoni F."/>
            <person name="Magnuson J."/>
            <person name="Mondo S."/>
            <person name="Nolan M."/>
            <person name="Ohm R."/>
            <person name="Pangilinan J."/>
            <person name="Park H.-J."/>
            <person name="Ramirez L."/>
            <person name="Alfaro M."/>
            <person name="Sun H."/>
            <person name="Tritt A."/>
            <person name="Yoshinaga Y."/>
            <person name="Zwiers L.-H."/>
            <person name="Turgeon B."/>
            <person name="Goodwin S."/>
            <person name="Spatafora J."/>
            <person name="Crous P."/>
            <person name="Grigoriev I."/>
        </authorList>
    </citation>
    <scope>NUCLEOTIDE SEQUENCE</scope>
    <source>
        <strain evidence="2">CBS 260.36</strain>
    </source>
</reference>
<dbReference type="InterPro" id="IPR039057">
    <property type="entry name" value="Spo22/ZIP4"/>
</dbReference>